<dbReference type="OrthoDB" id="3070411at2759"/>
<feature type="compositionally biased region" description="Low complexity" evidence="1">
    <location>
        <begin position="235"/>
        <end position="254"/>
    </location>
</feature>
<name>A0A4R0RRE5_9APHY</name>
<dbReference type="AlphaFoldDB" id="A0A4R0RRE5"/>
<evidence type="ECO:0000313" key="2">
    <source>
        <dbReference type="EMBL" id="TCD69772.1"/>
    </source>
</evidence>
<comment type="caution">
    <text evidence="2">The sequence shown here is derived from an EMBL/GenBank/DDBJ whole genome shotgun (WGS) entry which is preliminary data.</text>
</comment>
<sequence>MAVAPATMTPKTRPTTMILSSPSVSHIPGSIFPDVPSQQSLPRTMHNGRPEFTRRHTTYMSPPVSPRREVRPLRSSPLAGPSLALGSDGLLSPGSSESGSSESSGSSEDRPRYRPSRISSTPDVPGMLAVFEAANSIPSGPLSSRSDTSISITTPASPISDNGLTIELPAEPQPSKLSKRLSWGAAKLGSLPSLTGKPKSILSRSSSKSSTTSTMSQKSDEAAPPVPSIPVWALPSHTGPRPPSSSSSHSPRPGNSQPHPTLAPNGYTHVRRPSTAPNPSTSTTPSTHRRSVLAGAAPSTSRDPELNWLTQAAPPKFSRLSLKAEGVVMPVSAKEMNRRSRASTISPISPTYAGNGKGKQRESSLPSPAFSSPSRTPSRSSLVSFSSARSSNSNLPAPPSPPFRSTSRSGSYSSIESTLSLTPPSTPALTMSPSPSVISEDEVDEFGVPNQGEYLELRSKGNATPVIEVRVNDMPVDTMGSPHALAREMAMAALEANSSTATITPSKEKPIVAETAPEKAKIKRGKGTLKRAWKRVVDSVRG</sequence>
<keyword evidence="3" id="KW-1185">Reference proteome</keyword>
<feature type="compositionally biased region" description="Low complexity" evidence="1">
    <location>
        <begin position="403"/>
        <end position="417"/>
    </location>
</feature>
<evidence type="ECO:0000313" key="3">
    <source>
        <dbReference type="Proteomes" id="UP000292702"/>
    </source>
</evidence>
<reference evidence="2 3" key="1">
    <citation type="submission" date="2018-11" db="EMBL/GenBank/DDBJ databases">
        <title>Genome assembly of Steccherinum ochraceum LE-BIN_3174, the white-rot fungus of the Steccherinaceae family (The Residual Polyporoid clade, Polyporales, Basidiomycota).</title>
        <authorList>
            <person name="Fedorova T.V."/>
            <person name="Glazunova O.A."/>
            <person name="Landesman E.O."/>
            <person name="Moiseenko K.V."/>
            <person name="Psurtseva N.V."/>
            <person name="Savinova O.S."/>
            <person name="Shakhova N.V."/>
            <person name="Tyazhelova T.V."/>
            <person name="Vasina D.V."/>
        </authorList>
    </citation>
    <scope>NUCLEOTIDE SEQUENCE [LARGE SCALE GENOMIC DNA]</scope>
    <source>
        <strain evidence="2 3">LE-BIN_3174</strain>
    </source>
</reference>
<feature type="compositionally biased region" description="Low complexity" evidence="1">
    <location>
        <begin position="199"/>
        <end position="217"/>
    </location>
</feature>
<protein>
    <submittedName>
        <fullName evidence="2">Uncharacterized protein</fullName>
    </submittedName>
</protein>
<evidence type="ECO:0000256" key="1">
    <source>
        <dbReference type="SAM" id="MobiDB-lite"/>
    </source>
</evidence>
<proteinExistence type="predicted"/>
<feature type="compositionally biased region" description="Polar residues" evidence="1">
    <location>
        <begin position="9"/>
        <end position="24"/>
    </location>
</feature>
<dbReference type="STRING" id="92696.A0A4R0RRE5"/>
<organism evidence="2 3">
    <name type="scientific">Steccherinum ochraceum</name>
    <dbReference type="NCBI Taxonomy" id="92696"/>
    <lineage>
        <taxon>Eukaryota</taxon>
        <taxon>Fungi</taxon>
        <taxon>Dikarya</taxon>
        <taxon>Basidiomycota</taxon>
        <taxon>Agaricomycotina</taxon>
        <taxon>Agaricomycetes</taxon>
        <taxon>Polyporales</taxon>
        <taxon>Steccherinaceae</taxon>
        <taxon>Steccherinum</taxon>
    </lineage>
</organism>
<gene>
    <name evidence="2" type="ORF">EIP91_006308</name>
</gene>
<feature type="compositionally biased region" description="Low complexity" evidence="1">
    <location>
        <begin position="273"/>
        <end position="286"/>
    </location>
</feature>
<feature type="compositionally biased region" description="Low complexity" evidence="1">
    <location>
        <begin position="143"/>
        <end position="161"/>
    </location>
</feature>
<dbReference type="EMBL" id="RWJN01000034">
    <property type="protein sequence ID" value="TCD69772.1"/>
    <property type="molecule type" value="Genomic_DNA"/>
</dbReference>
<dbReference type="Proteomes" id="UP000292702">
    <property type="component" value="Unassembled WGS sequence"/>
</dbReference>
<feature type="compositionally biased region" description="Low complexity" evidence="1">
    <location>
        <begin position="73"/>
        <end position="106"/>
    </location>
</feature>
<feature type="compositionally biased region" description="Polar residues" evidence="1">
    <location>
        <begin position="418"/>
        <end position="437"/>
    </location>
</feature>
<feature type="region of interest" description="Disordered" evidence="1">
    <location>
        <begin position="1"/>
        <end position="442"/>
    </location>
</feature>
<feature type="compositionally biased region" description="Low complexity" evidence="1">
    <location>
        <begin position="363"/>
        <end position="395"/>
    </location>
</feature>
<accession>A0A4R0RRE5</accession>